<dbReference type="Gene3D" id="2.60.120.430">
    <property type="entry name" value="Galactose-binding lectin"/>
    <property type="match status" value="1"/>
</dbReference>
<dbReference type="PANTHER" id="PTHR34590">
    <property type="entry name" value="OS03G0124300 PROTEIN-RELATED"/>
    <property type="match status" value="1"/>
</dbReference>
<organism evidence="1">
    <name type="scientific">Brassica napus</name>
    <name type="common">Rape</name>
    <dbReference type="NCBI Taxonomy" id="3708"/>
    <lineage>
        <taxon>Eukaryota</taxon>
        <taxon>Viridiplantae</taxon>
        <taxon>Streptophyta</taxon>
        <taxon>Embryophyta</taxon>
        <taxon>Tracheophyta</taxon>
        <taxon>Spermatophyta</taxon>
        <taxon>Magnoliopsida</taxon>
        <taxon>eudicotyledons</taxon>
        <taxon>Gunneridae</taxon>
        <taxon>Pentapetalae</taxon>
        <taxon>rosids</taxon>
        <taxon>malvids</taxon>
        <taxon>Brassicales</taxon>
        <taxon>Brassicaceae</taxon>
        <taxon>Brassiceae</taxon>
        <taxon>Brassica</taxon>
    </lineage>
</organism>
<dbReference type="GO" id="GO:0004714">
    <property type="term" value="F:transmembrane receptor protein tyrosine kinase activity"/>
    <property type="evidence" value="ECO:0007669"/>
    <property type="project" value="InterPro"/>
</dbReference>
<evidence type="ECO:0000313" key="1">
    <source>
        <dbReference type="EMBL" id="CAF1859568.1"/>
    </source>
</evidence>
<reference evidence="1" key="1">
    <citation type="submission" date="2021-01" db="EMBL/GenBank/DDBJ databases">
        <authorList>
            <consortium name="Genoscope - CEA"/>
            <person name="William W."/>
        </authorList>
    </citation>
    <scope>NUCLEOTIDE SEQUENCE</scope>
</reference>
<dbReference type="AlphaFoldDB" id="A0A816JN11"/>
<dbReference type="Proteomes" id="UP001295469">
    <property type="component" value="Chromosome C04"/>
</dbReference>
<feature type="non-terminal residue" evidence="1">
    <location>
        <position position="93"/>
    </location>
</feature>
<gene>
    <name evidence="1" type="ORF">DARMORV10_C04P48580.1</name>
</gene>
<dbReference type="InterPro" id="IPR045272">
    <property type="entry name" value="ANXUR1/2-like"/>
</dbReference>
<name>A0A816JN11_BRANA</name>
<dbReference type="EMBL" id="HG994368">
    <property type="protein sequence ID" value="CAF1859568.1"/>
    <property type="molecule type" value="Genomic_DNA"/>
</dbReference>
<sequence>MSFSSIVVLPPIPTTPAAELGRQNVAVSQVPFMEARIFRSEFTYKFQVSTGWKFLRLYFYPTRYGSDFSSNSYFFSVSVDGLTLLKNFNADLM</sequence>
<proteinExistence type="predicted"/>
<accession>A0A816JN11</accession>
<dbReference type="PANTHER" id="PTHR34590:SF5">
    <property type="entry name" value="OS04G0586500 PROTEIN"/>
    <property type="match status" value="1"/>
</dbReference>
<protein>
    <submittedName>
        <fullName evidence="1">(rape) hypothetical protein</fullName>
    </submittedName>
</protein>